<dbReference type="Proteomes" id="UP000038011">
    <property type="component" value="Unassembled WGS sequence"/>
</dbReference>
<keyword evidence="2" id="KW-0378">Hydrolase</keyword>
<dbReference type="Pfam" id="PF00144">
    <property type="entry name" value="Beta-lactamase"/>
    <property type="match status" value="1"/>
</dbReference>
<name>A0A0M9GN66_9HYPH</name>
<dbReference type="STRING" id="1514904.SU32_06505"/>
<dbReference type="SUPFAM" id="SSF56601">
    <property type="entry name" value="beta-lactamase/transpeptidase-like"/>
    <property type="match status" value="1"/>
</dbReference>
<dbReference type="InterPro" id="IPR050789">
    <property type="entry name" value="Diverse_Enzym_Activities"/>
</dbReference>
<dbReference type="AlphaFoldDB" id="A0A0M9GN66"/>
<protein>
    <submittedName>
        <fullName evidence="2">6-aminohexanoate hydrolase</fullName>
    </submittedName>
</protein>
<feature type="domain" description="Beta-lactamase-related" evidence="1">
    <location>
        <begin position="163"/>
        <end position="434"/>
    </location>
</feature>
<evidence type="ECO:0000313" key="3">
    <source>
        <dbReference type="Proteomes" id="UP000038011"/>
    </source>
</evidence>
<evidence type="ECO:0000313" key="2">
    <source>
        <dbReference type="EMBL" id="KPB01730.1"/>
    </source>
</evidence>
<dbReference type="EMBL" id="JXMU01000008">
    <property type="protein sequence ID" value="KPB01730.1"/>
    <property type="molecule type" value="Genomic_DNA"/>
</dbReference>
<gene>
    <name evidence="2" type="ORF">SU32_06505</name>
</gene>
<dbReference type="InterPro" id="IPR001466">
    <property type="entry name" value="Beta-lactam-related"/>
</dbReference>
<dbReference type="PANTHER" id="PTHR43283:SF7">
    <property type="entry name" value="BETA-LACTAMASE-RELATED DOMAIN-CONTAINING PROTEIN"/>
    <property type="match status" value="1"/>
</dbReference>
<comment type="caution">
    <text evidence="2">The sequence shown here is derived from an EMBL/GenBank/DDBJ whole genome shotgun (WGS) entry which is preliminary data.</text>
</comment>
<sequence length="457" mass="49611">MLRKILGVLVLLIVLGLGWLTVAPPDLIRVGANYTAKIICSNVVLTGRDPDDVLKIDVQAPGHPLLKLMRYSIDERSGTTVVRTGLFGFIGKGLAFGTKERGCTTVPDARQLGIVGARDAFIAPEVELSGEEWPQGSTVNVENNQELEAVLNDPALVGEGMRAIVIVKDGRIIAERYGDGFDEETPLLGWSMTKTVTAALIGVAQKRGYLSIDDKVGIADWSTDNRDVIRVRDLMAMVSDLSWNEGYGSVSDVTRMLYLEEDMASFASGKTIDNESPEPTGDIFEYSSGSSVILSKYWQDAVADEMNPKAFPSKALFEPLGMASAVLEQDAAGNFVGGSYMYATARDWARFGQLLLQRGAWNGVSLLPAGYVDWMTEVHPASGDKYGRGHLWLLPPRERETQVSDLPEGTFWAAGHDGQSIAIIPQEDIVIVRLGLTPSELGYMPGKLAEAVIQATK</sequence>
<reference evidence="2 3" key="1">
    <citation type="submission" date="2015-01" db="EMBL/GenBank/DDBJ databases">
        <title>Ahrensia donghaiensis sp. nov., a novel dimethylsulphoniopropionate-cleavage bacterium isolated from seawater and emended descriptions of the genus Ahrensia and Ahrensia kielensis.</title>
        <authorList>
            <person name="Liu J."/>
        </authorList>
    </citation>
    <scope>NUCLEOTIDE SEQUENCE [LARGE SCALE GENOMIC DNA]</scope>
    <source>
        <strain evidence="2 3">LZD062</strain>
    </source>
</reference>
<evidence type="ECO:0000259" key="1">
    <source>
        <dbReference type="Pfam" id="PF00144"/>
    </source>
</evidence>
<organism evidence="2 3">
    <name type="scientific">Ahrensia marina</name>
    <dbReference type="NCBI Taxonomy" id="1514904"/>
    <lineage>
        <taxon>Bacteria</taxon>
        <taxon>Pseudomonadati</taxon>
        <taxon>Pseudomonadota</taxon>
        <taxon>Alphaproteobacteria</taxon>
        <taxon>Hyphomicrobiales</taxon>
        <taxon>Ahrensiaceae</taxon>
        <taxon>Ahrensia</taxon>
    </lineage>
</organism>
<dbReference type="PATRIC" id="fig|1514904.3.peg.3334"/>
<dbReference type="InterPro" id="IPR012338">
    <property type="entry name" value="Beta-lactam/transpept-like"/>
</dbReference>
<proteinExistence type="predicted"/>
<accession>A0A0M9GN66</accession>
<dbReference type="Gene3D" id="3.40.710.10">
    <property type="entry name" value="DD-peptidase/beta-lactamase superfamily"/>
    <property type="match status" value="1"/>
</dbReference>
<dbReference type="RefSeq" id="WP_053998550.1">
    <property type="nucleotide sequence ID" value="NZ_JXMU01000008.1"/>
</dbReference>
<keyword evidence="3" id="KW-1185">Reference proteome</keyword>
<dbReference type="OrthoDB" id="9814204at2"/>
<dbReference type="PANTHER" id="PTHR43283">
    <property type="entry name" value="BETA-LACTAMASE-RELATED"/>
    <property type="match status" value="1"/>
</dbReference>
<dbReference type="GO" id="GO:0016787">
    <property type="term" value="F:hydrolase activity"/>
    <property type="evidence" value="ECO:0007669"/>
    <property type="project" value="UniProtKB-KW"/>
</dbReference>